<sequence length="133" mass="15053">MTSSLATFEKRARRKIKVGCEHAGGKKFIVFICAVEDPNGRGSEIMKYAEQSLPNADSLDANWNKGSRKLVCRTKSFPIQTFSSPSVIYTSQNLILFRRDSVVGQEGTNRFKKLVDLVWECLLELLFETFSPK</sequence>
<dbReference type="AlphaFoldDB" id="A0A8X6YVQ7"/>
<comment type="caution">
    <text evidence="1">The sequence shown here is derived from an EMBL/GenBank/DDBJ whole genome shotgun (WGS) entry which is preliminary data.</text>
</comment>
<reference evidence="1" key="1">
    <citation type="submission" date="2020-08" db="EMBL/GenBank/DDBJ databases">
        <title>Multicomponent nature underlies the extraordinary mechanical properties of spider dragline silk.</title>
        <authorList>
            <person name="Kono N."/>
            <person name="Nakamura H."/>
            <person name="Mori M."/>
            <person name="Yoshida Y."/>
            <person name="Ohtoshi R."/>
            <person name="Malay A.D."/>
            <person name="Moran D.A.P."/>
            <person name="Tomita M."/>
            <person name="Numata K."/>
            <person name="Arakawa K."/>
        </authorList>
    </citation>
    <scope>NUCLEOTIDE SEQUENCE</scope>
</reference>
<dbReference type="EMBL" id="BMAV01022692">
    <property type="protein sequence ID" value="GFY77878.1"/>
    <property type="molecule type" value="Genomic_DNA"/>
</dbReference>
<evidence type="ECO:0000313" key="2">
    <source>
        <dbReference type="Proteomes" id="UP000886998"/>
    </source>
</evidence>
<keyword evidence="2" id="KW-1185">Reference proteome</keyword>
<dbReference type="OrthoDB" id="10559282at2759"/>
<name>A0A8X6YVQ7_9ARAC</name>
<dbReference type="Proteomes" id="UP000886998">
    <property type="component" value="Unassembled WGS sequence"/>
</dbReference>
<evidence type="ECO:0000313" key="1">
    <source>
        <dbReference type="EMBL" id="GFY77878.1"/>
    </source>
</evidence>
<protein>
    <submittedName>
        <fullName evidence="1">Uncharacterized protein</fullName>
    </submittedName>
</protein>
<gene>
    <name evidence="1" type="ORF">TNIN_118901</name>
</gene>
<accession>A0A8X6YVQ7</accession>
<proteinExistence type="predicted"/>
<organism evidence="1 2">
    <name type="scientific">Trichonephila inaurata madagascariensis</name>
    <dbReference type="NCBI Taxonomy" id="2747483"/>
    <lineage>
        <taxon>Eukaryota</taxon>
        <taxon>Metazoa</taxon>
        <taxon>Ecdysozoa</taxon>
        <taxon>Arthropoda</taxon>
        <taxon>Chelicerata</taxon>
        <taxon>Arachnida</taxon>
        <taxon>Araneae</taxon>
        <taxon>Araneomorphae</taxon>
        <taxon>Entelegynae</taxon>
        <taxon>Araneoidea</taxon>
        <taxon>Nephilidae</taxon>
        <taxon>Trichonephila</taxon>
        <taxon>Trichonephila inaurata</taxon>
    </lineage>
</organism>